<organism evidence="1 2">
    <name type="scientific">Crotalaria pallida</name>
    <name type="common">Smooth rattlebox</name>
    <name type="synonym">Crotalaria striata</name>
    <dbReference type="NCBI Taxonomy" id="3830"/>
    <lineage>
        <taxon>Eukaryota</taxon>
        <taxon>Viridiplantae</taxon>
        <taxon>Streptophyta</taxon>
        <taxon>Embryophyta</taxon>
        <taxon>Tracheophyta</taxon>
        <taxon>Spermatophyta</taxon>
        <taxon>Magnoliopsida</taxon>
        <taxon>eudicotyledons</taxon>
        <taxon>Gunneridae</taxon>
        <taxon>Pentapetalae</taxon>
        <taxon>rosids</taxon>
        <taxon>fabids</taxon>
        <taxon>Fabales</taxon>
        <taxon>Fabaceae</taxon>
        <taxon>Papilionoideae</taxon>
        <taxon>50 kb inversion clade</taxon>
        <taxon>genistoids sensu lato</taxon>
        <taxon>core genistoids</taxon>
        <taxon>Crotalarieae</taxon>
        <taxon>Crotalaria</taxon>
    </lineage>
</organism>
<sequence>MPNSSTNLVFSSFYPITTFHNSFFPFKFHESRNIHATAAQPEGTINNPLTHPHNLLQSFFFFPSPVVNDVDSC</sequence>
<name>A0AAN9FVN3_CROPI</name>
<evidence type="ECO:0000313" key="1">
    <source>
        <dbReference type="EMBL" id="KAK7281809.1"/>
    </source>
</evidence>
<gene>
    <name evidence="1" type="ORF">RIF29_10105</name>
</gene>
<evidence type="ECO:0000313" key="2">
    <source>
        <dbReference type="Proteomes" id="UP001372338"/>
    </source>
</evidence>
<dbReference type="AlphaFoldDB" id="A0AAN9FVN3"/>
<comment type="caution">
    <text evidence="1">The sequence shown here is derived from an EMBL/GenBank/DDBJ whole genome shotgun (WGS) entry which is preliminary data.</text>
</comment>
<keyword evidence="2" id="KW-1185">Reference proteome</keyword>
<dbReference type="EMBL" id="JAYWIO010000002">
    <property type="protein sequence ID" value="KAK7281809.1"/>
    <property type="molecule type" value="Genomic_DNA"/>
</dbReference>
<dbReference type="Proteomes" id="UP001372338">
    <property type="component" value="Unassembled WGS sequence"/>
</dbReference>
<protein>
    <submittedName>
        <fullName evidence="1">Uncharacterized protein</fullName>
    </submittedName>
</protein>
<proteinExistence type="predicted"/>
<reference evidence="1 2" key="1">
    <citation type="submission" date="2024-01" db="EMBL/GenBank/DDBJ databases">
        <title>The genomes of 5 underutilized Papilionoideae crops provide insights into root nodulation and disease resistanc.</title>
        <authorList>
            <person name="Yuan L."/>
        </authorList>
    </citation>
    <scope>NUCLEOTIDE SEQUENCE [LARGE SCALE GENOMIC DNA]</scope>
    <source>
        <strain evidence="1">ZHUSHIDOU_FW_LH</strain>
        <tissue evidence="1">Leaf</tissue>
    </source>
</reference>
<accession>A0AAN9FVN3</accession>